<keyword evidence="3" id="KW-1185">Reference proteome</keyword>
<name>A0A3D9YNG8_9HYPH</name>
<dbReference type="AlphaFoldDB" id="A0A3D9YNG8"/>
<feature type="region of interest" description="Disordered" evidence="1">
    <location>
        <begin position="39"/>
        <end position="70"/>
    </location>
</feature>
<organism evidence="2 3">
    <name type="scientific">Methylovirgula ligni</name>
    <dbReference type="NCBI Taxonomy" id="569860"/>
    <lineage>
        <taxon>Bacteria</taxon>
        <taxon>Pseudomonadati</taxon>
        <taxon>Pseudomonadota</taxon>
        <taxon>Alphaproteobacteria</taxon>
        <taxon>Hyphomicrobiales</taxon>
        <taxon>Beijerinckiaceae</taxon>
        <taxon>Methylovirgula</taxon>
    </lineage>
</organism>
<dbReference type="OrthoDB" id="7855377at2"/>
<sequence length="189" mass="20363">MSEVKAIEAVDNALGALDADERARVLAWAQLKYGVPAQINTTTPQPTPAQPPPPAAYPPANTSPNTTKVKASKKAKTIISMDKTLNLSPAGKTSASQFASEKSPTNVMQKCVVAAYYLRDTIEMEKVTTQAVFTFFKHLNWPVPADLKNTLQQAGTAGWLDTADSQDIKLTSMGENLVEHDLPPKAKAK</sequence>
<evidence type="ECO:0000313" key="2">
    <source>
        <dbReference type="EMBL" id="REF84126.1"/>
    </source>
</evidence>
<proteinExistence type="predicted"/>
<evidence type="ECO:0000256" key="1">
    <source>
        <dbReference type="SAM" id="MobiDB-lite"/>
    </source>
</evidence>
<gene>
    <name evidence="2" type="ORF">DES32_2971</name>
</gene>
<evidence type="ECO:0000313" key="3">
    <source>
        <dbReference type="Proteomes" id="UP000256900"/>
    </source>
</evidence>
<reference evidence="2 3" key="1">
    <citation type="submission" date="2018-08" db="EMBL/GenBank/DDBJ databases">
        <title>Genomic Encyclopedia of Type Strains, Phase IV (KMG-IV): sequencing the most valuable type-strain genomes for metagenomic binning, comparative biology and taxonomic classification.</title>
        <authorList>
            <person name="Goeker M."/>
        </authorList>
    </citation>
    <scope>NUCLEOTIDE SEQUENCE [LARGE SCALE GENOMIC DNA]</scope>
    <source>
        <strain evidence="2 3">BW863</strain>
    </source>
</reference>
<protein>
    <submittedName>
        <fullName evidence="2">Uncharacterized protein</fullName>
    </submittedName>
</protein>
<accession>A0A3D9YNG8</accession>
<feature type="compositionally biased region" description="Low complexity" evidence="1">
    <location>
        <begin position="58"/>
        <end position="69"/>
    </location>
</feature>
<feature type="compositionally biased region" description="Pro residues" evidence="1">
    <location>
        <begin position="45"/>
        <end position="57"/>
    </location>
</feature>
<comment type="caution">
    <text evidence="2">The sequence shown here is derived from an EMBL/GenBank/DDBJ whole genome shotgun (WGS) entry which is preliminary data.</text>
</comment>
<dbReference type="RefSeq" id="WP_129396494.1">
    <property type="nucleotide sequence ID" value="NZ_CP025086.1"/>
</dbReference>
<dbReference type="Proteomes" id="UP000256900">
    <property type="component" value="Unassembled WGS sequence"/>
</dbReference>
<dbReference type="EMBL" id="QUMO01000005">
    <property type="protein sequence ID" value="REF84126.1"/>
    <property type="molecule type" value="Genomic_DNA"/>
</dbReference>